<comment type="caution">
    <text evidence="2">The sequence shown here is derived from an EMBL/GenBank/DDBJ whole genome shotgun (WGS) entry which is preliminary data.</text>
</comment>
<name>A0A511SVV7_MYXFU</name>
<evidence type="ECO:0000256" key="1">
    <source>
        <dbReference type="SAM" id="MobiDB-lite"/>
    </source>
</evidence>
<accession>A0A511SVV7</accession>
<protein>
    <submittedName>
        <fullName evidence="2">Uncharacterized protein</fullName>
    </submittedName>
</protein>
<sequence length="109" mass="11961">MHDQDISPAEELSIQTTESAPPPLRIYHSHTLPPGRTIWVPHNSTDRLQPTIAVPIASLAPAEPAFPLDKEHELRFSSLAPPNLAQQKQAICHAKPMGIAFAQKQQDSS</sequence>
<gene>
    <name evidence="2" type="ORF">MFU01_10720</name>
</gene>
<proteinExistence type="predicted"/>
<dbReference type="AlphaFoldDB" id="A0A511SVV7"/>
<dbReference type="EMBL" id="BJXR01000014">
    <property type="protein sequence ID" value="GEN06035.1"/>
    <property type="molecule type" value="Genomic_DNA"/>
</dbReference>
<evidence type="ECO:0000313" key="2">
    <source>
        <dbReference type="EMBL" id="GEN06035.1"/>
    </source>
</evidence>
<organism evidence="2 3">
    <name type="scientific">Myxococcus fulvus</name>
    <dbReference type="NCBI Taxonomy" id="33"/>
    <lineage>
        <taxon>Bacteria</taxon>
        <taxon>Pseudomonadati</taxon>
        <taxon>Myxococcota</taxon>
        <taxon>Myxococcia</taxon>
        <taxon>Myxococcales</taxon>
        <taxon>Cystobacterineae</taxon>
        <taxon>Myxococcaceae</taxon>
        <taxon>Myxococcus</taxon>
    </lineage>
</organism>
<dbReference type="Proteomes" id="UP000321514">
    <property type="component" value="Unassembled WGS sequence"/>
</dbReference>
<evidence type="ECO:0000313" key="3">
    <source>
        <dbReference type="Proteomes" id="UP000321514"/>
    </source>
</evidence>
<reference evidence="2 3" key="1">
    <citation type="submission" date="2019-07" db="EMBL/GenBank/DDBJ databases">
        <title>Whole genome shotgun sequence of Myxococcus fulvus NBRC 100333.</title>
        <authorList>
            <person name="Hosoyama A."/>
            <person name="Uohara A."/>
            <person name="Ohji S."/>
            <person name="Ichikawa N."/>
        </authorList>
    </citation>
    <scope>NUCLEOTIDE SEQUENCE [LARGE SCALE GENOMIC DNA]</scope>
    <source>
        <strain evidence="2 3">NBRC 100333</strain>
    </source>
</reference>
<feature type="region of interest" description="Disordered" evidence="1">
    <location>
        <begin position="1"/>
        <end position="28"/>
    </location>
</feature>